<evidence type="ECO:0000259" key="8">
    <source>
        <dbReference type="PROSITE" id="PS51199"/>
    </source>
</evidence>
<dbReference type="InterPro" id="IPR027032">
    <property type="entry name" value="Twinkle-like"/>
</dbReference>
<dbReference type="Gene3D" id="3.90.580.10">
    <property type="entry name" value="Zinc finger, CHC2-type domain"/>
    <property type="match status" value="1"/>
</dbReference>
<keyword evidence="4" id="KW-0548">Nucleotidyltransferase</keyword>
<protein>
    <recommendedName>
        <fullName evidence="8">SF4 helicase domain-containing protein</fullName>
    </recommendedName>
</protein>
<dbReference type="AlphaFoldDB" id="A0A1F7X3M6"/>
<evidence type="ECO:0000256" key="7">
    <source>
        <dbReference type="SAM" id="MobiDB-lite"/>
    </source>
</evidence>
<evidence type="ECO:0000313" key="10">
    <source>
        <dbReference type="Proteomes" id="UP000176939"/>
    </source>
</evidence>
<dbReference type="CDD" id="cd01029">
    <property type="entry name" value="TOPRIM_primases"/>
    <property type="match status" value="1"/>
</dbReference>
<dbReference type="GO" id="GO:0043139">
    <property type="term" value="F:5'-3' DNA helicase activity"/>
    <property type="evidence" value="ECO:0007669"/>
    <property type="project" value="InterPro"/>
</dbReference>
<dbReference type="SUPFAM" id="SSF56731">
    <property type="entry name" value="DNA primase core"/>
    <property type="match status" value="1"/>
</dbReference>
<dbReference type="PANTHER" id="PTHR12873">
    <property type="entry name" value="T7-LIKE MITOCHONDRIAL DNA HELICASE"/>
    <property type="match status" value="1"/>
</dbReference>
<dbReference type="Gene3D" id="3.40.50.300">
    <property type="entry name" value="P-loop containing nucleotide triphosphate hydrolases"/>
    <property type="match status" value="1"/>
</dbReference>
<dbReference type="InterPro" id="IPR036977">
    <property type="entry name" value="DNA_primase_Znf_CHC2"/>
</dbReference>
<reference evidence="9 10" key="1">
    <citation type="journal article" date="2016" name="Nat. Commun.">
        <title>Thousands of microbial genomes shed light on interconnected biogeochemical processes in an aquifer system.</title>
        <authorList>
            <person name="Anantharaman K."/>
            <person name="Brown C.T."/>
            <person name="Hug L.A."/>
            <person name="Sharon I."/>
            <person name="Castelle C.J."/>
            <person name="Probst A.J."/>
            <person name="Thomas B.C."/>
            <person name="Singh A."/>
            <person name="Wilkins M.J."/>
            <person name="Karaoz U."/>
            <person name="Brodie E.L."/>
            <person name="Williams K.H."/>
            <person name="Hubbard S.S."/>
            <person name="Banfield J.F."/>
        </authorList>
    </citation>
    <scope>NUCLEOTIDE SEQUENCE [LARGE SCALE GENOMIC DNA]</scope>
</reference>
<keyword evidence="3" id="KW-0808">Transferase</keyword>
<organism evidence="9 10">
    <name type="scientific">Candidatus Woesebacteria bacterium RBG_13_36_22</name>
    <dbReference type="NCBI Taxonomy" id="1802478"/>
    <lineage>
        <taxon>Bacteria</taxon>
        <taxon>Candidatus Woeseibacteriota</taxon>
    </lineage>
</organism>
<dbReference type="GO" id="GO:0000428">
    <property type="term" value="C:DNA-directed RNA polymerase complex"/>
    <property type="evidence" value="ECO:0007669"/>
    <property type="project" value="UniProtKB-KW"/>
</dbReference>
<feature type="domain" description="SF4 helicase" evidence="8">
    <location>
        <begin position="300"/>
        <end position="549"/>
    </location>
</feature>
<keyword evidence="2" id="KW-0639">Primosome</keyword>
<sequence>MADIRKFMSEQGWSWKEEQRPGGKTLAILNCPFCGDTEKKFAVKLDDGAYKCLHLNRCGVSGSFWDLQKMLGIRNPQRPDKDKFIHTVIKYERPKVHAESLSNATIEYLKSRGFWDAIMKQFKIGQIKDEIMFPYFKNGELVNIKYRGVKEKKFRQEKNAEPSLFGRDFCTGDYIIICEGEFDAMSFSQMGEPAVSIPSGAKDTRWIETEWEYLQKFQKVYLCFDNDVAGQENIFEIVKRLGKWRCYNVILPFKDANEWLLKDMSYDGVKEVLNNAVQYDPEILKNASQFKEQVIELFEHPDILHGLPTPWEKLDKILRGWRDGECTVLTGRNASGKTTCLNQVIIDLIKKKQNTLIASLEIPARRYLRWMVLNILQTQHPEIKDVDKTIDWIGEHLYILDVYGAIEPNDLLDSFDFAARKYGVNKFVIDSLLKIQFPGINDLKEQKEFINSCIDKLCKYHNGHVWLVAHPRKSLKDSDEPDKVDIEGTGAITNLADNVLIMTRKPVEKTSEVDNRLFVKKNREWGDEGFINLKFDSISKKFSEVSNGNTQSSFNKRSNKDSQESWWNE</sequence>
<dbReference type="GO" id="GO:0006269">
    <property type="term" value="P:DNA replication, synthesis of primer"/>
    <property type="evidence" value="ECO:0007669"/>
    <property type="project" value="UniProtKB-KW"/>
</dbReference>
<gene>
    <name evidence="9" type="ORF">A2Z67_06040</name>
</gene>
<evidence type="ECO:0000256" key="6">
    <source>
        <dbReference type="ARBA" id="ARBA00023163"/>
    </source>
</evidence>
<proteinExistence type="predicted"/>
<dbReference type="PROSITE" id="PS51199">
    <property type="entry name" value="SF4_HELICASE"/>
    <property type="match status" value="1"/>
</dbReference>
<dbReference type="InterPro" id="IPR034154">
    <property type="entry name" value="TOPRIM_DnaG/twinkle"/>
</dbReference>
<comment type="caution">
    <text evidence="9">The sequence shown here is derived from an EMBL/GenBank/DDBJ whole genome shotgun (WGS) entry which is preliminary data.</text>
</comment>
<evidence type="ECO:0000256" key="3">
    <source>
        <dbReference type="ARBA" id="ARBA00022679"/>
    </source>
</evidence>
<feature type="compositionally biased region" description="Polar residues" evidence="7">
    <location>
        <begin position="545"/>
        <end position="556"/>
    </location>
</feature>
<dbReference type="SUPFAM" id="SSF52540">
    <property type="entry name" value="P-loop containing nucleoside triphosphate hydrolases"/>
    <property type="match status" value="1"/>
</dbReference>
<dbReference type="GO" id="GO:0003697">
    <property type="term" value="F:single-stranded DNA binding"/>
    <property type="evidence" value="ECO:0007669"/>
    <property type="project" value="InterPro"/>
</dbReference>
<dbReference type="PANTHER" id="PTHR12873:SF0">
    <property type="entry name" value="TWINKLE MTDNA HELICASE"/>
    <property type="match status" value="1"/>
</dbReference>
<evidence type="ECO:0000256" key="2">
    <source>
        <dbReference type="ARBA" id="ARBA00022515"/>
    </source>
</evidence>
<evidence type="ECO:0000313" key="9">
    <source>
        <dbReference type="EMBL" id="OGM08978.1"/>
    </source>
</evidence>
<dbReference type="SMART" id="SM00493">
    <property type="entry name" value="TOPRIM"/>
    <property type="match status" value="1"/>
</dbReference>
<dbReference type="InterPro" id="IPR027417">
    <property type="entry name" value="P-loop_NTPase"/>
</dbReference>
<evidence type="ECO:0000256" key="4">
    <source>
        <dbReference type="ARBA" id="ARBA00022695"/>
    </source>
</evidence>
<dbReference type="EMBL" id="MGFQ01000031">
    <property type="protein sequence ID" value="OGM08978.1"/>
    <property type="molecule type" value="Genomic_DNA"/>
</dbReference>
<keyword evidence="1" id="KW-0240">DNA-directed RNA polymerase</keyword>
<keyword evidence="6" id="KW-0804">Transcription</keyword>
<dbReference type="InterPro" id="IPR006171">
    <property type="entry name" value="TOPRIM_dom"/>
</dbReference>
<evidence type="ECO:0000256" key="1">
    <source>
        <dbReference type="ARBA" id="ARBA00022478"/>
    </source>
</evidence>
<dbReference type="GO" id="GO:0016779">
    <property type="term" value="F:nucleotidyltransferase activity"/>
    <property type="evidence" value="ECO:0007669"/>
    <property type="project" value="UniProtKB-KW"/>
</dbReference>
<dbReference type="Pfam" id="PF13155">
    <property type="entry name" value="Toprim_2"/>
    <property type="match status" value="1"/>
</dbReference>
<dbReference type="GO" id="GO:0005524">
    <property type="term" value="F:ATP binding"/>
    <property type="evidence" value="ECO:0007669"/>
    <property type="project" value="InterPro"/>
</dbReference>
<dbReference type="Gene3D" id="3.40.1360.10">
    <property type="match status" value="1"/>
</dbReference>
<dbReference type="InterPro" id="IPR007694">
    <property type="entry name" value="DNA_helicase_DnaB-like_C"/>
</dbReference>
<keyword evidence="5" id="KW-0235">DNA replication</keyword>
<dbReference type="Proteomes" id="UP000176939">
    <property type="component" value="Unassembled WGS sequence"/>
</dbReference>
<dbReference type="GO" id="GO:1990077">
    <property type="term" value="C:primosome complex"/>
    <property type="evidence" value="ECO:0007669"/>
    <property type="project" value="UniProtKB-KW"/>
</dbReference>
<accession>A0A1F7X3M6</accession>
<dbReference type="Pfam" id="PF03796">
    <property type="entry name" value="DnaB_C"/>
    <property type="match status" value="1"/>
</dbReference>
<name>A0A1F7X3M6_9BACT</name>
<feature type="region of interest" description="Disordered" evidence="7">
    <location>
        <begin position="545"/>
        <end position="569"/>
    </location>
</feature>
<evidence type="ECO:0000256" key="5">
    <source>
        <dbReference type="ARBA" id="ARBA00022705"/>
    </source>
</evidence>
<dbReference type="GO" id="GO:0008270">
    <property type="term" value="F:zinc ion binding"/>
    <property type="evidence" value="ECO:0007669"/>
    <property type="project" value="InterPro"/>
</dbReference>